<proteinExistence type="inferred from homology"/>
<dbReference type="Gene3D" id="2.20.25.190">
    <property type="match status" value="1"/>
</dbReference>
<sequence length="183" mass="19719">MGKRAKKAPVVTKRRPTLAKRFKCPFCANEDVVECKMDLSKGVGSLACRMCSASYQMPIHHLHEPVDVFSEWLDDCEAAERGEVPAAAASSAASRTGDLSRVVHDTNRDYDDDDDEDDDDLPEASGLGQKRMAKNSSSSSKGMEGDDDDDDEDGDGGGGTKKNKKKNAVVSNLGLDDSDDDSD</sequence>
<dbReference type="EMBL" id="JALLBG020000052">
    <property type="protein sequence ID" value="KAL3769713.1"/>
    <property type="molecule type" value="Genomic_DNA"/>
</dbReference>
<evidence type="ECO:0000256" key="1">
    <source>
        <dbReference type="ARBA" id="ARBA00003357"/>
    </source>
</evidence>
<protein>
    <recommendedName>
        <fullName evidence="10">Transcription elongation factor 1 homolog</fullName>
    </recommendedName>
</protein>
<dbReference type="InterPro" id="IPR038567">
    <property type="entry name" value="T_Elf1_sf"/>
</dbReference>
<evidence type="ECO:0000256" key="6">
    <source>
        <dbReference type="ARBA" id="ARBA00022833"/>
    </source>
</evidence>
<evidence type="ECO:0000313" key="12">
    <source>
        <dbReference type="EMBL" id="KAL3769713.1"/>
    </source>
</evidence>
<dbReference type="SUPFAM" id="SSF57783">
    <property type="entry name" value="Zinc beta-ribbon"/>
    <property type="match status" value="1"/>
</dbReference>
<evidence type="ECO:0000313" key="13">
    <source>
        <dbReference type="Proteomes" id="UP001530293"/>
    </source>
</evidence>
<dbReference type="Proteomes" id="UP001530293">
    <property type="component" value="Unassembled WGS sequence"/>
</dbReference>
<comment type="similarity">
    <text evidence="3 10">Belongs to the ELOF1 family.</text>
</comment>
<dbReference type="GO" id="GO:0008270">
    <property type="term" value="F:zinc ion binding"/>
    <property type="evidence" value="ECO:0007669"/>
    <property type="project" value="UniProtKB-KW"/>
</dbReference>
<comment type="function">
    <text evidence="1 10">Transcription elongation factor implicated in the maintenance of proper chromatin structure in actively transcribed regions.</text>
</comment>
<keyword evidence="6 10" id="KW-0862">Zinc</keyword>
<evidence type="ECO:0000256" key="7">
    <source>
        <dbReference type="ARBA" id="ARBA00023015"/>
    </source>
</evidence>
<dbReference type="GO" id="GO:0005634">
    <property type="term" value="C:nucleus"/>
    <property type="evidence" value="ECO:0007669"/>
    <property type="project" value="UniProtKB-SubCell"/>
</dbReference>
<dbReference type="FunFam" id="2.20.25.190:FF:000001">
    <property type="entry name" value="Transcription elongation factor 1 homolog"/>
    <property type="match status" value="1"/>
</dbReference>
<evidence type="ECO:0000256" key="3">
    <source>
        <dbReference type="ARBA" id="ARBA00009730"/>
    </source>
</evidence>
<organism evidence="12 13">
    <name type="scientific">Discostella pseudostelligera</name>
    <dbReference type="NCBI Taxonomy" id="259834"/>
    <lineage>
        <taxon>Eukaryota</taxon>
        <taxon>Sar</taxon>
        <taxon>Stramenopiles</taxon>
        <taxon>Ochrophyta</taxon>
        <taxon>Bacillariophyta</taxon>
        <taxon>Coscinodiscophyceae</taxon>
        <taxon>Thalassiosirophycidae</taxon>
        <taxon>Stephanodiscales</taxon>
        <taxon>Stephanodiscaceae</taxon>
        <taxon>Discostella</taxon>
    </lineage>
</organism>
<evidence type="ECO:0000256" key="8">
    <source>
        <dbReference type="ARBA" id="ARBA00023163"/>
    </source>
</evidence>
<keyword evidence="13" id="KW-1185">Reference proteome</keyword>
<reference evidence="12 13" key="1">
    <citation type="submission" date="2024-10" db="EMBL/GenBank/DDBJ databases">
        <title>Updated reference genomes for cyclostephanoid diatoms.</title>
        <authorList>
            <person name="Roberts W.R."/>
            <person name="Alverson A.J."/>
        </authorList>
    </citation>
    <scope>NUCLEOTIDE SEQUENCE [LARGE SCALE GENOMIC DNA]</scope>
    <source>
        <strain evidence="12 13">AJA232-27</strain>
    </source>
</reference>
<dbReference type="Pfam" id="PF05129">
    <property type="entry name" value="Zn_ribbon_Elf1"/>
    <property type="match status" value="1"/>
</dbReference>
<keyword evidence="5 10" id="KW-0863">Zinc-finger</keyword>
<evidence type="ECO:0000256" key="11">
    <source>
        <dbReference type="SAM" id="MobiDB-lite"/>
    </source>
</evidence>
<keyword evidence="9 10" id="KW-0539">Nucleus</keyword>
<feature type="compositionally biased region" description="Acidic residues" evidence="11">
    <location>
        <begin position="145"/>
        <end position="155"/>
    </location>
</feature>
<keyword evidence="4 10" id="KW-0479">Metal-binding</keyword>
<accession>A0ABD3N0Q4</accession>
<feature type="region of interest" description="Disordered" evidence="11">
    <location>
        <begin position="82"/>
        <end position="183"/>
    </location>
</feature>
<dbReference type="PANTHER" id="PTHR20934">
    <property type="entry name" value="TRANSCRIPTION ELONGATION FACTOR 1 HOMOLOG"/>
    <property type="match status" value="1"/>
</dbReference>
<feature type="compositionally biased region" description="Acidic residues" evidence="11">
    <location>
        <begin position="110"/>
        <end position="122"/>
    </location>
</feature>
<feature type="compositionally biased region" description="Low complexity" evidence="11">
    <location>
        <begin position="84"/>
        <end position="94"/>
    </location>
</feature>
<evidence type="ECO:0000256" key="10">
    <source>
        <dbReference type="RuleBase" id="RU364033"/>
    </source>
</evidence>
<dbReference type="InterPro" id="IPR007808">
    <property type="entry name" value="Elf1"/>
</dbReference>
<gene>
    <name evidence="12" type="ORF">ACHAWU_005761</name>
</gene>
<comment type="subcellular location">
    <subcellularLocation>
        <location evidence="2 10">Nucleus</location>
    </subcellularLocation>
</comment>
<evidence type="ECO:0000256" key="4">
    <source>
        <dbReference type="ARBA" id="ARBA00022723"/>
    </source>
</evidence>
<dbReference type="AlphaFoldDB" id="A0ABD3N0Q4"/>
<comment type="caution">
    <text evidence="12">The sequence shown here is derived from an EMBL/GenBank/DDBJ whole genome shotgun (WGS) entry which is preliminary data.</text>
</comment>
<evidence type="ECO:0000256" key="2">
    <source>
        <dbReference type="ARBA" id="ARBA00004123"/>
    </source>
</evidence>
<keyword evidence="8 10" id="KW-0804">Transcription</keyword>
<evidence type="ECO:0000256" key="9">
    <source>
        <dbReference type="ARBA" id="ARBA00023242"/>
    </source>
</evidence>
<keyword evidence="7 10" id="KW-0805">Transcription regulation</keyword>
<name>A0ABD3N0Q4_9STRA</name>
<dbReference type="PANTHER" id="PTHR20934:SF0">
    <property type="entry name" value="TRANSCRIPTION ELONGATION FACTOR 1 HOMOLOG"/>
    <property type="match status" value="1"/>
</dbReference>
<evidence type="ECO:0000256" key="5">
    <source>
        <dbReference type="ARBA" id="ARBA00022771"/>
    </source>
</evidence>